<keyword evidence="10" id="KW-1185">Reference proteome</keyword>
<dbReference type="InterPro" id="IPR009056">
    <property type="entry name" value="Cyt_c-like_dom"/>
</dbReference>
<feature type="region of interest" description="Disordered" evidence="7">
    <location>
        <begin position="1"/>
        <end position="66"/>
    </location>
</feature>
<evidence type="ECO:0000256" key="2">
    <source>
        <dbReference type="ARBA" id="ARBA00022723"/>
    </source>
</evidence>
<evidence type="ECO:0000313" key="9">
    <source>
        <dbReference type="EMBL" id="MRV75584.1"/>
    </source>
</evidence>
<feature type="domain" description="Cytochrome c" evidence="8">
    <location>
        <begin position="358"/>
        <end position="511"/>
    </location>
</feature>
<sequence>MAAARQGGAPAAEALSDASAPATAEADTSVTASADTSADTAGATRRVAQGAPVPPSPQPNADGTALTTTASGLIDTSNAFFTPMGNGRSCASCHAENSGWSVTPNRLQQRFAVSAGADPVFRPVDGANSPNAPVATLDQKRVAYSMLLTKGLIRVGQAMPANAEFSLVRTDDPYGYASAKELSLFRRPLPSTNLKFVSTLMWDARETRTVAAGTAGASCILNANPALCYATVDSGLLTQASDAVRGHAEAARELTAAEQRAIVNFEAGLVTAQSTSATAGSLTDAGATGGPAALSAQAFYFGINDLEAGDYRTRATFNRNAMSMFGAWRNLDAPPRPAPGQRPPAQPAQATAQNVARASIARGEQLFNNRPFTINRVAGFTDQLRVPNRVTCSSCHSAPNAGSHSTPLLVDIGVADARFRTPDMPLYTLRNNVTGETVDTTDPGLALQTGRWRDIGRMKVPTLRGLAARAPYFHNGSQGDLAGVVRFYDRRFQIGLTQQEVADLSAFLRAL</sequence>
<dbReference type="Gene3D" id="1.10.760.10">
    <property type="entry name" value="Cytochrome c-like domain"/>
    <property type="match status" value="1"/>
</dbReference>
<protein>
    <submittedName>
        <fullName evidence="9">Cytochrome C</fullName>
    </submittedName>
</protein>
<evidence type="ECO:0000259" key="8">
    <source>
        <dbReference type="PROSITE" id="PS51007"/>
    </source>
</evidence>
<keyword evidence="1 6" id="KW-0349">Heme</keyword>
<feature type="compositionally biased region" description="Low complexity" evidence="7">
    <location>
        <begin position="1"/>
        <end position="44"/>
    </location>
</feature>
<dbReference type="PROSITE" id="PS51007">
    <property type="entry name" value="CYTC"/>
    <property type="match status" value="1"/>
</dbReference>
<name>A0A7X2LX59_9BURK</name>
<dbReference type="AlphaFoldDB" id="A0A7X2LX59"/>
<evidence type="ECO:0000256" key="7">
    <source>
        <dbReference type="SAM" id="MobiDB-lite"/>
    </source>
</evidence>
<gene>
    <name evidence="9" type="ORF">GJ700_28100</name>
</gene>
<evidence type="ECO:0000256" key="3">
    <source>
        <dbReference type="ARBA" id="ARBA00022729"/>
    </source>
</evidence>
<comment type="caution">
    <text evidence="9">The sequence shown here is derived from an EMBL/GenBank/DDBJ whole genome shotgun (WGS) entry which is preliminary data.</text>
</comment>
<proteinExistence type="predicted"/>
<evidence type="ECO:0000313" key="10">
    <source>
        <dbReference type="Proteomes" id="UP000446768"/>
    </source>
</evidence>
<dbReference type="InterPro" id="IPR036909">
    <property type="entry name" value="Cyt_c-like_dom_sf"/>
</dbReference>
<reference evidence="9 10" key="1">
    <citation type="submission" date="2019-11" db="EMBL/GenBank/DDBJ databases">
        <title>Novel species isolated from a subtropical stream in China.</title>
        <authorList>
            <person name="Lu H."/>
        </authorList>
    </citation>
    <scope>NUCLEOTIDE SEQUENCE [LARGE SCALE GENOMIC DNA]</scope>
    <source>
        <strain evidence="9 10">FT92W</strain>
    </source>
</reference>
<keyword evidence="3" id="KW-0732">Signal</keyword>
<dbReference type="PANTHER" id="PTHR30600">
    <property type="entry name" value="CYTOCHROME C PEROXIDASE-RELATED"/>
    <property type="match status" value="1"/>
</dbReference>
<evidence type="ECO:0000256" key="1">
    <source>
        <dbReference type="ARBA" id="ARBA00022617"/>
    </source>
</evidence>
<accession>A0A7X2LX59</accession>
<dbReference type="GO" id="GO:0004130">
    <property type="term" value="F:cytochrome-c peroxidase activity"/>
    <property type="evidence" value="ECO:0007669"/>
    <property type="project" value="TreeGrafter"/>
</dbReference>
<keyword evidence="2 6" id="KW-0479">Metal-binding</keyword>
<dbReference type="Proteomes" id="UP000446768">
    <property type="component" value="Unassembled WGS sequence"/>
</dbReference>
<dbReference type="PANTHER" id="PTHR30600:SF10">
    <property type="entry name" value="BLL6722 PROTEIN"/>
    <property type="match status" value="1"/>
</dbReference>
<dbReference type="EMBL" id="WKJJ01000022">
    <property type="protein sequence ID" value="MRV75584.1"/>
    <property type="molecule type" value="Genomic_DNA"/>
</dbReference>
<dbReference type="GO" id="GO:0009055">
    <property type="term" value="F:electron transfer activity"/>
    <property type="evidence" value="ECO:0007669"/>
    <property type="project" value="InterPro"/>
</dbReference>
<evidence type="ECO:0000256" key="6">
    <source>
        <dbReference type="PROSITE-ProRule" id="PRU00433"/>
    </source>
</evidence>
<organism evidence="9 10">
    <name type="scientific">Pseudoduganella rivuli</name>
    <dbReference type="NCBI Taxonomy" id="2666085"/>
    <lineage>
        <taxon>Bacteria</taxon>
        <taxon>Pseudomonadati</taxon>
        <taxon>Pseudomonadota</taxon>
        <taxon>Betaproteobacteria</taxon>
        <taxon>Burkholderiales</taxon>
        <taxon>Oxalobacteraceae</taxon>
        <taxon>Telluria group</taxon>
        <taxon>Pseudoduganella</taxon>
    </lineage>
</organism>
<keyword evidence="5 6" id="KW-0408">Iron</keyword>
<evidence type="ECO:0000256" key="4">
    <source>
        <dbReference type="ARBA" id="ARBA00023002"/>
    </source>
</evidence>
<dbReference type="SUPFAM" id="SSF46626">
    <property type="entry name" value="Cytochrome c"/>
    <property type="match status" value="1"/>
</dbReference>
<evidence type="ECO:0000256" key="5">
    <source>
        <dbReference type="ARBA" id="ARBA00023004"/>
    </source>
</evidence>
<dbReference type="InterPro" id="IPR051395">
    <property type="entry name" value="Cytochrome_c_Peroxidase/MauG"/>
</dbReference>
<dbReference type="GO" id="GO:0046872">
    <property type="term" value="F:metal ion binding"/>
    <property type="evidence" value="ECO:0007669"/>
    <property type="project" value="UniProtKB-KW"/>
</dbReference>
<keyword evidence="4" id="KW-0560">Oxidoreductase</keyword>
<dbReference type="GO" id="GO:0020037">
    <property type="term" value="F:heme binding"/>
    <property type="evidence" value="ECO:0007669"/>
    <property type="project" value="InterPro"/>
</dbReference>